<evidence type="ECO:0000313" key="5">
    <source>
        <dbReference type="EMBL" id="KLO20747.1"/>
    </source>
</evidence>
<evidence type="ECO:0000313" key="6">
    <source>
        <dbReference type="Proteomes" id="UP000053477"/>
    </source>
</evidence>
<dbReference type="AlphaFoldDB" id="A0A0H2S913"/>
<dbReference type="Gene3D" id="3.40.50.1820">
    <property type="entry name" value="alpha/beta hydrolase"/>
    <property type="match status" value="1"/>
</dbReference>
<comment type="subcellular location">
    <subcellularLocation>
        <location evidence="1">Lipid droplet</location>
    </subcellularLocation>
</comment>
<evidence type="ECO:0000256" key="1">
    <source>
        <dbReference type="ARBA" id="ARBA00004502"/>
    </source>
</evidence>
<dbReference type="InParanoid" id="A0A0H2S913"/>
<evidence type="ECO:0000256" key="3">
    <source>
        <dbReference type="ARBA" id="ARBA00022677"/>
    </source>
</evidence>
<organism evidence="5 6">
    <name type="scientific">Schizopora paradoxa</name>
    <dbReference type="NCBI Taxonomy" id="27342"/>
    <lineage>
        <taxon>Eukaryota</taxon>
        <taxon>Fungi</taxon>
        <taxon>Dikarya</taxon>
        <taxon>Basidiomycota</taxon>
        <taxon>Agaricomycotina</taxon>
        <taxon>Agaricomycetes</taxon>
        <taxon>Hymenochaetales</taxon>
        <taxon>Schizoporaceae</taxon>
        <taxon>Schizopora</taxon>
    </lineage>
</organism>
<evidence type="ECO:0000256" key="2">
    <source>
        <dbReference type="ARBA" id="ARBA00008300"/>
    </source>
</evidence>
<dbReference type="Proteomes" id="UP000053477">
    <property type="component" value="Unassembled WGS sequence"/>
</dbReference>
<keyword evidence="4 5" id="KW-0378">Hydrolase</keyword>
<keyword evidence="6" id="KW-1185">Reference proteome</keyword>
<dbReference type="STRING" id="27342.A0A0H2S913"/>
<dbReference type="SUPFAM" id="SSF53474">
    <property type="entry name" value="alpha/beta-Hydrolases"/>
    <property type="match status" value="1"/>
</dbReference>
<dbReference type="GO" id="GO:0005811">
    <property type="term" value="C:lipid droplet"/>
    <property type="evidence" value="ECO:0007669"/>
    <property type="project" value="UniProtKB-SubCell"/>
</dbReference>
<accession>A0A0H2S913</accession>
<reference evidence="5 6" key="1">
    <citation type="submission" date="2015-04" db="EMBL/GenBank/DDBJ databases">
        <title>Complete genome sequence of Schizopora paradoxa KUC8140, a cosmopolitan wood degrader in East Asia.</title>
        <authorList>
            <consortium name="DOE Joint Genome Institute"/>
            <person name="Min B."/>
            <person name="Park H."/>
            <person name="Jang Y."/>
            <person name="Kim J.-J."/>
            <person name="Kim K.H."/>
            <person name="Pangilinan J."/>
            <person name="Lipzen A."/>
            <person name="Riley R."/>
            <person name="Grigoriev I.V."/>
            <person name="Spatafora J.W."/>
            <person name="Choi I.-G."/>
        </authorList>
    </citation>
    <scope>NUCLEOTIDE SEQUENCE [LARGE SCALE GENOMIC DNA]</scope>
    <source>
        <strain evidence="5 6">KUC8140</strain>
    </source>
</reference>
<dbReference type="PANTHER" id="PTHR13390">
    <property type="entry name" value="LIPASE"/>
    <property type="match status" value="1"/>
</dbReference>
<dbReference type="PANTHER" id="PTHR13390:SF0">
    <property type="entry name" value="LIPID DROPLET-ASSOCIATED HYDROLASE"/>
    <property type="match status" value="1"/>
</dbReference>
<dbReference type="GO" id="GO:0019915">
    <property type="term" value="P:lipid storage"/>
    <property type="evidence" value="ECO:0007669"/>
    <property type="project" value="InterPro"/>
</dbReference>
<dbReference type="Pfam" id="PF10230">
    <property type="entry name" value="LIDHydrolase"/>
    <property type="match status" value="1"/>
</dbReference>
<dbReference type="GO" id="GO:0016298">
    <property type="term" value="F:lipase activity"/>
    <property type="evidence" value="ECO:0007669"/>
    <property type="project" value="InterPro"/>
</dbReference>
<name>A0A0H2S913_9AGAM</name>
<keyword evidence="3" id="KW-0551">Lipid droplet</keyword>
<proteinExistence type="inferred from homology"/>
<dbReference type="InterPro" id="IPR019363">
    <property type="entry name" value="LDAH"/>
</dbReference>
<dbReference type="EMBL" id="KQ085882">
    <property type="protein sequence ID" value="KLO20747.1"/>
    <property type="molecule type" value="Genomic_DNA"/>
</dbReference>
<dbReference type="InterPro" id="IPR029058">
    <property type="entry name" value="AB_hydrolase_fold"/>
</dbReference>
<gene>
    <name evidence="5" type="ORF">SCHPADRAFT_815930</name>
</gene>
<protein>
    <submittedName>
        <fullName evidence="5">Alpha/beta-hydrolase</fullName>
    </submittedName>
</protein>
<sequence>MATTTSSLPSFLQPLPERNNDEKDAIECVFTHSEKLGNSRSHCLWWPPSSQAPVETVILFIPGNPGLVGFYEPFLDHIYSKSRAGTAILAHAELGHSPHVECPSLVFTGLEPQVLAVIEVIDEIRAFCGEEVKLLVIGHSIGTWLTMRALKERSAAVTGAFLLFPTITNIVKTPNGRLLWWIFRRPFPRTFGILGNALSRFLIPRRLLSIIFSDWPRTQVNVLHDLVVSGPNITASLSMANDEMHMIRELDIATLNENKQKIWMFLADRDDWVGEENKRVIVQAMADEPENIRVVHGRNGIPHAYCINHSDELADQCLEWMEDRHFTA</sequence>
<evidence type="ECO:0000256" key="4">
    <source>
        <dbReference type="ARBA" id="ARBA00022801"/>
    </source>
</evidence>
<dbReference type="OrthoDB" id="448051at2759"/>
<comment type="similarity">
    <text evidence="2">Belongs to the AB hydrolase superfamily. LDAH family.</text>
</comment>